<comment type="caution">
    <text evidence="1">The sequence shown here is derived from an EMBL/GenBank/DDBJ whole genome shotgun (WGS) entry which is preliminary data.</text>
</comment>
<dbReference type="Gene3D" id="2.60.40.4150">
    <property type="entry name" value="Type VI secretion system, lipoprotein SciN"/>
    <property type="match status" value="1"/>
</dbReference>
<dbReference type="PROSITE" id="PS51257">
    <property type="entry name" value="PROKAR_LIPOPROTEIN"/>
    <property type="match status" value="1"/>
</dbReference>
<organism evidence="1 2">
    <name type="scientific">Enterobacillus tribolii</name>
    <dbReference type="NCBI Taxonomy" id="1487935"/>
    <lineage>
        <taxon>Bacteria</taxon>
        <taxon>Pseudomonadati</taxon>
        <taxon>Pseudomonadota</taxon>
        <taxon>Gammaproteobacteria</taxon>
        <taxon>Enterobacterales</taxon>
        <taxon>Hafniaceae</taxon>
        <taxon>Enterobacillus</taxon>
    </lineage>
</organism>
<dbReference type="Pfam" id="PF12790">
    <property type="entry name" value="T6SS-SciN"/>
    <property type="match status" value="1"/>
</dbReference>
<protein>
    <submittedName>
        <fullName evidence="1">Type VI secretion system protein VasD</fullName>
    </submittedName>
</protein>
<dbReference type="NCBIfam" id="TIGR03352">
    <property type="entry name" value="VI_chp_3"/>
    <property type="match status" value="1"/>
</dbReference>
<name>A0A370QI33_9GAMM</name>
<dbReference type="AlphaFoldDB" id="A0A370QI33"/>
<dbReference type="Proteomes" id="UP000254848">
    <property type="component" value="Unassembled WGS sequence"/>
</dbReference>
<dbReference type="EMBL" id="QRAP01000008">
    <property type="protein sequence ID" value="RDK87750.1"/>
    <property type="molecule type" value="Genomic_DNA"/>
</dbReference>
<evidence type="ECO:0000313" key="1">
    <source>
        <dbReference type="EMBL" id="RDK87750.1"/>
    </source>
</evidence>
<keyword evidence="2" id="KW-1185">Reference proteome</keyword>
<evidence type="ECO:0000313" key="2">
    <source>
        <dbReference type="Proteomes" id="UP000254848"/>
    </source>
</evidence>
<sequence length="180" mass="20267">MKLSHPLWGVPALLLTVMLLSGCVIGKKVGKVLMNPDIQVGSLADQPSSVRITLLAEPDINRNESDEATPVNLQVIYLSEDSRLLATDFDQLNDEDSDLAKILGKNYIDHQDYTLLPGQYKPLDPIKLEEDNKYIGVVVYYADENITEWKKIIKAKGMGHVYHLLIHVRAKDVDLQKEED</sequence>
<accession>A0A370QI33</accession>
<gene>
    <name evidence="1" type="ORF">C8D90_10817</name>
</gene>
<dbReference type="InterPro" id="IPR038706">
    <property type="entry name" value="Type_VI_SciN-like_sf"/>
</dbReference>
<reference evidence="1 2" key="1">
    <citation type="submission" date="2018-07" db="EMBL/GenBank/DDBJ databases">
        <title>Genomic Encyclopedia of Type Strains, Phase IV (KMG-IV): sequencing the most valuable type-strain genomes for metagenomic binning, comparative biology and taxonomic classification.</title>
        <authorList>
            <person name="Goeker M."/>
        </authorList>
    </citation>
    <scope>NUCLEOTIDE SEQUENCE [LARGE SCALE GENOMIC DNA]</scope>
    <source>
        <strain evidence="1 2">DSM 103736</strain>
    </source>
</reference>
<dbReference type="InterPro" id="IPR017734">
    <property type="entry name" value="T6SS_SciN"/>
</dbReference>
<dbReference type="RefSeq" id="WP_115459516.1">
    <property type="nucleotide sequence ID" value="NZ_QRAP01000008.1"/>
</dbReference>
<proteinExistence type="predicted"/>
<dbReference type="PANTHER" id="PTHR37625">
    <property type="entry name" value="OUTER MEMBRANE LIPOPROTEIN-RELATED"/>
    <property type="match status" value="1"/>
</dbReference>
<dbReference type="OrthoDB" id="8655355at2"/>
<dbReference type="PANTHER" id="PTHR37625:SF5">
    <property type="entry name" value="LIPOPROTEIN"/>
    <property type="match status" value="1"/>
</dbReference>